<accession>A0A5B8YBE8</accession>
<dbReference type="AlphaFoldDB" id="A0A4Y6PZ40"/>
<accession>A0A4Y6PZ40</accession>
<protein>
    <submittedName>
        <fullName evidence="5">Bifunctional enoyl-CoA hydratase/phosphate acetyltransferase</fullName>
    </submittedName>
</protein>
<evidence type="ECO:0000313" key="6">
    <source>
        <dbReference type="Proteomes" id="UP000315995"/>
    </source>
</evidence>
<keyword evidence="2 5" id="KW-0808">Transferase</keyword>
<keyword evidence="3" id="KW-0012">Acyltransferase</keyword>
<dbReference type="GO" id="GO:0016746">
    <property type="term" value="F:acyltransferase activity"/>
    <property type="evidence" value="ECO:0007669"/>
    <property type="project" value="UniProtKB-KW"/>
</dbReference>
<dbReference type="PIRSF" id="PIRSF000428">
    <property type="entry name" value="P_Ac_trans"/>
    <property type="match status" value="1"/>
</dbReference>
<dbReference type="Pfam" id="PF01515">
    <property type="entry name" value="PTA_PTB"/>
    <property type="match status" value="2"/>
</dbReference>
<proteinExistence type="inferred from homology"/>
<dbReference type="PANTHER" id="PTHR43356:SF2">
    <property type="entry name" value="PHOSPHATE ACETYLTRANSFERASE"/>
    <property type="match status" value="1"/>
</dbReference>
<keyword evidence="6" id="KW-1185">Reference proteome</keyword>
<dbReference type="PANTHER" id="PTHR43356">
    <property type="entry name" value="PHOSPHATE ACETYLTRANSFERASE"/>
    <property type="match status" value="1"/>
</dbReference>
<evidence type="ECO:0000256" key="1">
    <source>
        <dbReference type="ARBA" id="ARBA00005656"/>
    </source>
</evidence>
<dbReference type="Gene3D" id="3.40.718.10">
    <property type="entry name" value="Isopropylmalate Dehydrogenase"/>
    <property type="match status" value="1"/>
</dbReference>
<reference evidence="5 6" key="1">
    <citation type="submission" date="2019-06" db="EMBL/GenBank/DDBJ databases">
        <title>Persicimonas caeni gen. nov., sp. nov., a predatory bacterium isolated from solar saltern.</title>
        <authorList>
            <person name="Wang S."/>
        </authorList>
    </citation>
    <scope>NUCLEOTIDE SEQUENCE [LARGE SCALE GENOMIC DNA]</scope>
    <source>
        <strain evidence="5 6">YN101</strain>
    </source>
</reference>
<sequence>MIKDFEQLRKSLKTPSNQRLAVAAATGVSTLKAVCAARDKGIADAILVGDERKMRQSAEEAELDLEGFEIRDVADPAAAAHEAVSAVSSGEASVYMKGYIHTSAFLRAALDREVGLRSGHLLSHVFILDAKRLGRLLFVTDGALNIEPDLAAKAQIVSNAVSLAHHFGLDEPKVAVLSAVAAVKPTIPTTIDAASLSKMADRDQIEGCIVDGPFALDNALNPEAAAYKGIVSPVAGKADIVLVPNVETGNILAKSFPHIAGGAMAGLVVGATHPIVLPSRADSLESKLMGIVAAVYQAQQMTGDRLEVQTVHF</sequence>
<evidence type="ECO:0000313" key="5">
    <source>
        <dbReference type="EMBL" id="QDG53015.1"/>
    </source>
</evidence>
<feature type="domain" description="Phosphate acetyl/butaryl transferase" evidence="4">
    <location>
        <begin position="13"/>
        <end position="74"/>
    </location>
</feature>
<gene>
    <name evidence="5" type="ORF">FIV42_20385</name>
</gene>
<dbReference type="RefSeq" id="WP_141199476.1">
    <property type="nucleotide sequence ID" value="NZ_CP041186.1"/>
</dbReference>
<dbReference type="InterPro" id="IPR002505">
    <property type="entry name" value="PTA_PTB"/>
</dbReference>
<dbReference type="EMBL" id="CP041186">
    <property type="protein sequence ID" value="QDG53015.1"/>
    <property type="molecule type" value="Genomic_DNA"/>
</dbReference>
<dbReference type="InterPro" id="IPR012147">
    <property type="entry name" value="P_Ac_Bu_trans"/>
</dbReference>
<evidence type="ECO:0000256" key="3">
    <source>
        <dbReference type="ARBA" id="ARBA00023315"/>
    </source>
</evidence>
<dbReference type="OrthoDB" id="9800237at2"/>
<dbReference type="NCBIfam" id="NF006045">
    <property type="entry name" value="PRK08190.1"/>
    <property type="match status" value="1"/>
</dbReference>
<feature type="domain" description="Phosphate acetyl/butaryl transferase" evidence="4">
    <location>
        <begin position="80"/>
        <end position="291"/>
    </location>
</feature>
<name>A0A4Y6PZ40_PERCE</name>
<dbReference type="Proteomes" id="UP000315995">
    <property type="component" value="Chromosome"/>
</dbReference>
<evidence type="ECO:0000259" key="4">
    <source>
        <dbReference type="Pfam" id="PF01515"/>
    </source>
</evidence>
<dbReference type="SUPFAM" id="SSF53659">
    <property type="entry name" value="Isocitrate/Isopropylmalate dehydrogenase-like"/>
    <property type="match status" value="1"/>
</dbReference>
<evidence type="ECO:0000256" key="2">
    <source>
        <dbReference type="ARBA" id="ARBA00022679"/>
    </source>
</evidence>
<organism evidence="5 6">
    <name type="scientific">Persicimonas caeni</name>
    <dbReference type="NCBI Taxonomy" id="2292766"/>
    <lineage>
        <taxon>Bacteria</taxon>
        <taxon>Deltaproteobacteria</taxon>
        <taxon>Bradymonadales</taxon>
        <taxon>Bradymonadaceae</taxon>
        <taxon>Persicimonas</taxon>
    </lineage>
</organism>
<dbReference type="InterPro" id="IPR050500">
    <property type="entry name" value="Phos_Acetyltrans/Butyryltrans"/>
</dbReference>
<comment type="similarity">
    <text evidence="1">Belongs to the phosphate acetyltransferase and butyryltransferase family.</text>
</comment>